<gene>
    <name evidence="1" type="primary">HST3_1</name>
    <name evidence="1" type="ORF">H4S07_000697</name>
</gene>
<dbReference type="EC" id="4.4.1.36" evidence="1"/>
<dbReference type="Proteomes" id="UP001140096">
    <property type="component" value="Unassembled WGS sequence"/>
</dbReference>
<name>A0ACC1LPZ4_9FUNG</name>
<accession>A0ACC1LPZ4</accession>
<comment type="caution">
    <text evidence="1">The sequence shown here is derived from an EMBL/GenBank/DDBJ whole genome shotgun (WGS) entry which is preliminary data.</text>
</comment>
<proteinExistence type="predicted"/>
<keyword evidence="1" id="KW-0456">Lyase</keyword>
<keyword evidence="2" id="KW-1185">Reference proteome</keyword>
<protein>
    <submittedName>
        <fullName evidence="1">NAD-dependent deacetylase hst3</fullName>
        <ecNumber evidence="1">4.4.1.36</ecNumber>
    </submittedName>
</protein>
<reference evidence="1" key="1">
    <citation type="submission" date="2022-07" db="EMBL/GenBank/DDBJ databases">
        <title>Phylogenomic reconstructions and comparative analyses of Kickxellomycotina fungi.</title>
        <authorList>
            <person name="Reynolds N.K."/>
            <person name="Stajich J.E."/>
            <person name="Barry K."/>
            <person name="Grigoriev I.V."/>
            <person name="Crous P."/>
            <person name="Smith M.E."/>
        </authorList>
    </citation>
    <scope>NUCLEOTIDE SEQUENCE</scope>
    <source>
        <strain evidence="1">CBS 102833</strain>
    </source>
</reference>
<evidence type="ECO:0000313" key="2">
    <source>
        <dbReference type="Proteomes" id="UP001140096"/>
    </source>
</evidence>
<sequence>MQRLLLDDLDGSNDQGALLAEVRRAVQASQRCIVITGAGISVSSGIPDFRSPDGLFQQLKQKYPSSVSTGKDLFDATLFGDPGMISLFYTFMGELRNLISRANCTPTHAFIKEMDEAGKLLRCYTQNIDSLEKRIGLETSLHTSGDSPDISTPSSPPPSLVSDSSVETEDSTAADKKTRAQRRRRQTTLDRTFTRAVQLHGDLDNVVCTICHTKYPFTEQLAEEFCEGAPPPCPRCKEIEMIRDLVGKRSVASGVLRPDIVLYNENHPQSELIGTLSEYDLKRRPDLLIVIGTSLKIPGIKRMVKEMAHSVHACAQRAKRAGAGKVIFINRDEPPKGWESIFDYYVAGDADRAISLLPIVPSPATEEARPAAVVRRKRVPAAKRAAGITAVAVKKKPGVSLSSLLAPTNGRVDAARKLAASGAVAKPRVVPRKLTSMMKVVKSSVTVKRQQKALPQSPSSSPVMTPS</sequence>
<organism evidence="1 2">
    <name type="scientific">Coemansia furcata</name>
    <dbReference type="NCBI Taxonomy" id="417177"/>
    <lineage>
        <taxon>Eukaryota</taxon>
        <taxon>Fungi</taxon>
        <taxon>Fungi incertae sedis</taxon>
        <taxon>Zoopagomycota</taxon>
        <taxon>Kickxellomycotina</taxon>
        <taxon>Kickxellomycetes</taxon>
        <taxon>Kickxellales</taxon>
        <taxon>Kickxellaceae</taxon>
        <taxon>Coemansia</taxon>
    </lineage>
</organism>
<evidence type="ECO:0000313" key="1">
    <source>
        <dbReference type="EMBL" id="KAJ2813421.1"/>
    </source>
</evidence>
<dbReference type="EMBL" id="JANBUP010000058">
    <property type="protein sequence ID" value="KAJ2813421.1"/>
    <property type="molecule type" value="Genomic_DNA"/>
</dbReference>